<evidence type="ECO:0000256" key="1">
    <source>
        <dbReference type="SAM" id="SignalP"/>
    </source>
</evidence>
<feature type="chain" id="PRO_5025459171" evidence="1">
    <location>
        <begin position="25"/>
        <end position="162"/>
    </location>
</feature>
<proteinExistence type="predicted"/>
<organism evidence="2 3">
    <name type="scientific">Oceanipulchritudo coccoides</name>
    <dbReference type="NCBI Taxonomy" id="2706888"/>
    <lineage>
        <taxon>Bacteria</taxon>
        <taxon>Pseudomonadati</taxon>
        <taxon>Verrucomicrobiota</taxon>
        <taxon>Opitutia</taxon>
        <taxon>Puniceicoccales</taxon>
        <taxon>Oceanipulchritudinaceae</taxon>
        <taxon>Oceanipulchritudo</taxon>
    </lineage>
</organism>
<name>A0A6B2M5V1_9BACT</name>
<keyword evidence="1" id="KW-0732">Signal</keyword>
<protein>
    <submittedName>
        <fullName evidence="2">Uncharacterized protein</fullName>
    </submittedName>
</protein>
<evidence type="ECO:0000313" key="2">
    <source>
        <dbReference type="EMBL" id="NDV63060.1"/>
    </source>
</evidence>
<dbReference type="Proteomes" id="UP000478417">
    <property type="component" value="Unassembled WGS sequence"/>
</dbReference>
<sequence>MKNIIKITLITVLAIGLNTGRATAGDDAAAAIGGFVLGMITGAIIEDHSDNVHVSVGARYGHDHSCRKSCSIHHGRDHGRWEIRKVKVWVPGYWDVRVSRCGDRVRIWKSGHYTYRKDRVWVSYRDRGCGKHDRDHGRHYGRDRDRDYKKDYSSRKERWFRG</sequence>
<feature type="signal peptide" evidence="1">
    <location>
        <begin position="1"/>
        <end position="24"/>
    </location>
</feature>
<gene>
    <name evidence="2" type="ORF">G0Q06_11400</name>
</gene>
<evidence type="ECO:0000313" key="3">
    <source>
        <dbReference type="Proteomes" id="UP000478417"/>
    </source>
</evidence>
<comment type="caution">
    <text evidence="2">The sequence shown here is derived from an EMBL/GenBank/DDBJ whole genome shotgun (WGS) entry which is preliminary data.</text>
</comment>
<dbReference type="EMBL" id="JAAGNX010000003">
    <property type="protein sequence ID" value="NDV63060.1"/>
    <property type="molecule type" value="Genomic_DNA"/>
</dbReference>
<dbReference type="AlphaFoldDB" id="A0A6B2M5V1"/>
<keyword evidence="3" id="KW-1185">Reference proteome</keyword>
<accession>A0A6B2M5V1</accession>
<dbReference type="RefSeq" id="WP_163966039.1">
    <property type="nucleotide sequence ID" value="NZ_JAAGNX010000003.1"/>
</dbReference>
<reference evidence="2 3" key="1">
    <citation type="submission" date="2020-02" db="EMBL/GenBank/DDBJ databases">
        <title>Albibacoteraceae fam. nov., the first described family within the subdivision 4 Verrucomicrobia.</title>
        <authorList>
            <person name="Xi F."/>
        </authorList>
    </citation>
    <scope>NUCLEOTIDE SEQUENCE [LARGE SCALE GENOMIC DNA]</scope>
    <source>
        <strain evidence="2 3">CK1056</strain>
    </source>
</reference>